<dbReference type="Pfam" id="PF00188">
    <property type="entry name" value="CAP"/>
    <property type="match status" value="1"/>
</dbReference>
<dbReference type="SUPFAM" id="SSF55797">
    <property type="entry name" value="PR-1-like"/>
    <property type="match status" value="1"/>
</dbReference>
<dbReference type="Proteomes" id="UP000001058">
    <property type="component" value="Unassembled WGS sequence"/>
</dbReference>
<dbReference type="InterPro" id="IPR014044">
    <property type="entry name" value="CAP_dom"/>
</dbReference>
<dbReference type="PANTHER" id="PTHR10334">
    <property type="entry name" value="CYSTEINE-RICH SECRETORY PROTEIN-RELATED"/>
    <property type="match status" value="1"/>
</dbReference>
<dbReference type="InterPro" id="IPR001283">
    <property type="entry name" value="CRISP-related"/>
</dbReference>
<dbReference type="InterPro" id="IPR035940">
    <property type="entry name" value="CAP_sf"/>
</dbReference>
<evidence type="ECO:0000313" key="3">
    <source>
        <dbReference type="Proteomes" id="UP000001058"/>
    </source>
</evidence>
<dbReference type="GeneID" id="9616295"/>
<protein>
    <recommendedName>
        <fullName evidence="1">SCP domain-containing protein</fullName>
    </recommendedName>
</protein>
<dbReference type="PRINTS" id="PR00837">
    <property type="entry name" value="V5TPXLIKE"/>
</dbReference>
<sequence>MAVKAWYDKNVLYKFTSTPYTDNRGQTSEIGAFTQVVWASTAQVGCGAARGTNCYVVSCRYAPPGNIIGDSYYLANVFPPVTNRRSLEVDFASVDDVLPTSGDSDGGVVITSVA</sequence>
<feature type="domain" description="SCP" evidence="1">
    <location>
        <begin position="2"/>
        <end position="61"/>
    </location>
</feature>
<dbReference type="eggNOG" id="ENOG502QUGT">
    <property type="taxonomic scope" value="Eukaryota"/>
</dbReference>
<dbReference type="AlphaFoldDB" id="D8U4Z4"/>
<dbReference type="GO" id="GO:0005576">
    <property type="term" value="C:extracellular region"/>
    <property type="evidence" value="ECO:0007669"/>
    <property type="project" value="InterPro"/>
</dbReference>
<evidence type="ECO:0000313" key="2">
    <source>
        <dbReference type="EMBL" id="EFJ45355.1"/>
    </source>
</evidence>
<keyword evidence="3" id="KW-1185">Reference proteome</keyword>
<dbReference type="InterPro" id="IPR018244">
    <property type="entry name" value="Allrgn_V5/Tpx1_CS"/>
</dbReference>
<evidence type="ECO:0000259" key="1">
    <source>
        <dbReference type="Pfam" id="PF00188"/>
    </source>
</evidence>
<name>D8U4Z4_VOLCA</name>
<dbReference type="EMBL" id="GL378358">
    <property type="protein sequence ID" value="EFJ45355.1"/>
    <property type="molecule type" value="Genomic_DNA"/>
</dbReference>
<reference evidence="2 3" key="1">
    <citation type="journal article" date="2010" name="Science">
        <title>Genomic analysis of organismal complexity in the multicellular green alga Volvox carteri.</title>
        <authorList>
            <person name="Prochnik S.E."/>
            <person name="Umen J."/>
            <person name="Nedelcu A.M."/>
            <person name="Hallmann A."/>
            <person name="Miller S.M."/>
            <person name="Nishii I."/>
            <person name="Ferris P."/>
            <person name="Kuo A."/>
            <person name="Mitros T."/>
            <person name="Fritz-Laylin L.K."/>
            <person name="Hellsten U."/>
            <person name="Chapman J."/>
            <person name="Simakov O."/>
            <person name="Rensing S.A."/>
            <person name="Terry A."/>
            <person name="Pangilinan J."/>
            <person name="Kapitonov V."/>
            <person name="Jurka J."/>
            <person name="Salamov A."/>
            <person name="Shapiro H."/>
            <person name="Schmutz J."/>
            <person name="Grimwood J."/>
            <person name="Lindquist E."/>
            <person name="Lucas S."/>
            <person name="Grigoriev I.V."/>
            <person name="Schmitt R."/>
            <person name="Kirk D."/>
            <person name="Rokhsar D.S."/>
        </authorList>
    </citation>
    <scope>NUCLEOTIDE SEQUENCE [LARGE SCALE GENOMIC DNA]</scope>
    <source>
        <strain evidence="3">f. Nagariensis / Eve</strain>
    </source>
</reference>
<dbReference type="PROSITE" id="PS01010">
    <property type="entry name" value="CRISP_2"/>
    <property type="match status" value="1"/>
</dbReference>
<gene>
    <name evidence="2" type="ORF">VOLCADRAFT_106085</name>
</gene>
<accession>D8U4Z4</accession>
<organism evidence="3">
    <name type="scientific">Volvox carteri f. nagariensis</name>
    <dbReference type="NCBI Taxonomy" id="3068"/>
    <lineage>
        <taxon>Eukaryota</taxon>
        <taxon>Viridiplantae</taxon>
        <taxon>Chlorophyta</taxon>
        <taxon>core chlorophytes</taxon>
        <taxon>Chlorophyceae</taxon>
        <taxon>CS clade</taxon>
        <taxon>Chlamydomonadales</taxon>
        <taxon>Volvocaceae</taxon>
        <taxon>Volvox</taxon>
    </lineage>
</organism>
<dbReference type="OrthoDB" id="535247at2759"/>
<dbReference type="KEGG" id="vcn:VOLCADRAFT_106085"/>
<proteinExistence type="predicted"/>
<dbReference type="Gene3D" id="3.40.33.10">
    <property type="entry name" value="CAP"/>
    <property type="match status" value="1"/>
</dbReference>
<dbReference type="InParanoid" id="D8U4Z4"/>
<dbReference type="RefSeq" id="XP_002953731.1">
    <property type="nucleotide sequence ID" value="XM_002953685.1"/>
</dbReference>